<sequence length="227" mass="26655">MSRSNSSHISRINVNTKLHLKGNKGRSIQDIKNLFDTKSMKKYSEQLRKNRFSKNKVRLSQINLDLKQNESQMFFTKRCNSSFKLRLPNRELKRSKRFSSRGSLQSLNKEVLVSKASGRSVSQPRPLLCKRDSKIVNPKTQRSSPKRIGIMEYETQFFRTNLNMGVLNNKEYLTRCKKIDPKMGSNKVFGIIYCSLQDIWKDKKEYCNQLRNMRKHEVLKAARKNSE</sequence>
<name>A0AAD1UIQ1_EUPCR</name>
<dbReference type="EMBL" id="CAMPGE010010618">
    <property type="protein sequence ID" value="CAI2369467.1"/>
    <property type="molecule type" value="Genomic_DNA"/>
</dbReference>
<proteinExistence type="predicted"/>
<gene>
    <name evidence="1" type="ORF">ECRASSUSDP1_LOCUS10768</name>
</gene>
<dbReference type="Proteomes" id="UP001295684">
    <property type="component" value="Unassembled WGS sequence"/>
</dbReference>
<evidence type="ECO:0000313" key="1">
    <source>
        <dbReference type="EMBL" id="CAI2369467.1"/>
    </source>
</evidence>
<keyword evidence="2" id="KW-1185">Reference proteome</keyword>
<organism evidence="1 2">
    <name type="scientific">Euplotes crassus</name>
    <dbReference type="NCBI Taxonomy" id="5936"/>
    <lineage>
        <taxon>Eukaryota</taxon>
        <taxon>Sar</taxon>
        <taxon>Alveolata</taxon>
        <taxon>Ciliophora</taxon>
        <taxon>Intramacronucleata</taxon>
        <taxon>Spirotrichea</taxon>
        <taxon>Hypotrichia</taxon>
        <taxon>Euplotida</taxon>
        <taxon>Euplotidae</taxon>
        <taxon>Moneuplotes</taxon>
    </lineage>
</organism>
<evidence type="ECO:0000313" key="2">
    <source>
        <dbReference type="Proteomes" id="UP001295684"/>
    </source>
</evidence>
<dbReference type="AlphaFoldDB" id="A0AAD1UIQ1"/>
<reference evidence="1" key="1">
    <citation type="submission" date="2023-07" db="EMBL/GenBank/DDBJ databases">
        <authorList>
            <consortium name="AG Swart"/>
            <person name="Singh M."/>
            <person name="Singh A."/>
            <person name="Seah K."/>
            <person name="Emmerich C."/>
        </authorList>
    </citation>
    <scope>NUCLEOTIDE SEQUENCE</scope>
    <source>
        <strain evidence="1">DP1</strain>
    </source>
</reference>
<comment type="caution">
    <text evidence="1">The sequence shown here is derived from an EMBL/GenBank/DDBJ whole genome shotgun (WGS) entry which is preliminary data.</text>
</comment>
<protein>
    <submittedName>
        <fullName evidence="1">Uncharacterized protein</fullName>
    </submittedName>
</protein>
<accession>A0AAD1UIQ1</accession>